<name>A0A820QQT2_9BILA</name>
<proteinExistence type="predicted"/>
<evidence type="ECO:0000313" key="2">
    <source>
        <dbReference type="EMBL" id="CAF4425179.1"/>
    </source>
</evidence>
<evidence type="ECO:0000259" key="1">
    <source>
        <dbReference type="Pfam" id="PF07970"/>
    </source>
</evidence>
<feature type="domain" description="Endoplasmic reticulum vesicle transporter C-terminal" evidence="1">
    <location>
        <begin position="5"/>
        <end position="34"/>
    </location>
</feature>
<reference evidence="2" key="1">
    <citation type="submission" date="2021-02" db="EMBL/GenBank/DDBJ databases">
        <authorList>
            <person name="Nowell W R."/>
        </authorList>
    </citation>
    <scope>NUCLEOTIDE SEQUENCE</scope>
</reference>
<comment type="caution">
    <text evidence="2">The sequence shown here is derived from an EMBL/GenBank/DDBJ whole genome shotgun (WGS) entry which is preliminary data.</text>
</comment>
<dbReference type="EMBL" id="CAJOAZ010029430">
    <property type="protein sequence ID" value="CAF4425179.1"/>
    <property type="molecule type" value="Genomic_DNA"/>
</dbReference>
<evidence type="ECO:0000313" key="3">
    <source>
        <dbReference type="Proteomes" id="UP000663844"/>
    </source>
</evidence>
<sequence>EIQLEQKTDSCRLHGTLEVNKLAGNFHIILGKYVK</sequence>
<accession>A0A820QQT2</accession>
<dbReference type="AlphaFoldDB" id="A0A820QQT2"/>
<gene>
    <name evidence="2" type="ORF">OXD698_LOCUS52887</name>
</gene>
<dbReference type="InterPro" id="IPR012936">
    <property type="entry name" value="Erv_C"/>
</dbReference>
<feature type="non-terminal residue" evidence="2">
    <location>
        <position position="1"/>
    </location>
</feature>
<protein>
    <recommendedName>
        <fullName evidence="1">Endoplasmic reticulum vesicle transporter C-terminal domain-containing protein</fullName>
    </recommendedName>
</protein>
<dbReference type="Pfam" id="PF07970">
    <property type="entry name" value="COPIIcoated_ERV"/>
    <property type="match status" value="1"/>
</dbReference>
<dbReference type="Proteomes" id="UP000663844">
    <property type="component" value="Unassembled WGS sequence"/>
</dbReference>
<organism evidence="2 3">
    <name type="scientific">Adineta steineri</name>
    <dbReference type="NCBI Taxonomy" id="433720"/>
    <lineage>
        <taxon>Eukaryota</taxon>
        <taxon>Metazoa</taxon>
        <taxon>Spiralia</taxon>
        <taxon>Gnathifera</taxon>
        <taxon>Rotifera</taxon>
        <taxon>Eurotatoria</taxon>
        <taxon>Bdelloidea</taxon>
        <taxon>Adinetida</taxon>
        <taxon>Adinetidae</taxon>
        <taxon>Adineta</taxon>
    </lineage>
</organism>